<dbReference type="InterPro" id="IPR013325">
    <property type="entry name" value="RNA_pol_sigma_r2"/>
</dbReference>
<keyword evidence="6" id="KW-0808">Transferase</keyword>
<dbReference type="Gene3D" id="1.10.1740.10">
    <property type="match status" value="1"/>
</dbReference>
<dbReference type="NCBIfam" id="TIGR02937">
    <property type="entry name" value="sigma70-ECF"/>
    <property type="match status" value="1"/>
</dbReference>
<feature type="domain" description="RNA polymerase sigma-70 region 2" evidence="5">
    <location>
        <begin position="10"/>
        <end position="77"/>
    </location>
</feature>
<dbReference type="InterPro" id="IPR036388">
    <property type="entry name" value="WH-like_DNA-bd_sf"/>
</dbReference>
<dbReference type="Pfam" id="PF04542">
    <property type="entry name" value="Sigma70_r2"/>
    <property type="match status" value="1"/>
</dbReference>
<reference evidence="6 7" key="1">
    <citation type="submission" date="2021-01" db="EMBL/GenBank/DDBJ databases">
        <title>Genomic Encyclopedia of Type Strains, Phase IV (KMG-IV): sequencing the most valuable type-strain genomes for metagenomic binning, comparative biology and taxonomic classification.</title>
        <authorList>
            <person name="Goeker M."/>
        </authorList>
    </citation>
    <scope>NUCLEOTIDE SEQUENCE [LARGE SCALE GENOMIC DNA]</scope>
    <source>
        <strain evidence="6 7">DSM 28236</strain>
    </source>
</reference>
<dbReference type="EMBL" id="JAFBER010000001">
    <property type="protein sequence ID" value="MBM7643996.1"/>
    <property type="molecule type" value="Genomic_DNA"/>
</dbReference>
<evidence type="ECO:0000259" key="5">
    <source>
        <dbReference type="Pfam" id="PF04542"/>
    </source>
</evidence>
<accession>A0ABS2PVA8</accession>
<comment type="caution">
    <text evidence="6">The sequence shown here is derived from an EMBL/GenBank/DDBJ whole genome shotgun (WGS) entry which is preliminary data.</text>
</comment>
<dbReference type="GO" id="GO:0000428">
    <property type="term" value="C:DNA-directed RNA polymerase complex"/>
    <property type="evidence" value="ECO:0007669"/>
    <property type="project" value="UniProtKB-KW"/>
</dbReference>
<evidence type="ECO:0000313" key="7">
    <source>
        <dbReference type="Proteomes" id="UP000808914"/>
    </source>
</evidence>
<dbReference type="InterPro" id="IPR007627">
    <property type="entry name" value="RNA_pol_sigma70_r2"/>
</dbReference>
<keyword evidence="1" id="KW-0805">Transcription regulation</keyword>
<dbReference type="PANTHER" id="PTHR30385">
    <property type="entry name" value="SIGMA FACTOR F FLAGELLAR"/>
    <property type="match status" value="1"/>
</dbReference>
<protein>
    <submittedName>
        <fullName evidence="6">DNA-directed RNA polymerase</fullName>
        <ecNumber evidence="6">2.7.7.6</ecNumber>
    </submittedName>
</protein>
<dbReference type="InterPro" id="IPR014284">
    <property type="entry name" value="RNA_pol_sigma-70_dom"/>
</dbReference>
<dbReference type="Gene3D" id="1.10.10.10">
    <property type="entry name" value="Winged helix-like DNA-binding domain superfamily/Winged helix DNA-binding domain"/>
    <property type="match status" value="1"/>
</dbReference>
<dbReference type="InterPro" id="IPR013324">
    <property type="entry name" value="RNA_pol_sigma_r3/r4-like"/>
</dbReference>
<dbReference type="RefSeq" id="WP_205001968.1">
    <property type="nucleotide sequence ID" value="NZ_JAFBER010000001.1"/>
</dbReference>
<keyword evidence="7" id="KW-1185">Reference proteome</keyword>
<gene>
    <name evidence="6" type="ORF">JOD45_000187</name>
</gene>
<keyword evidence="6" id="KW-0240">DNA-directed RNA polymerase</keyword>
<dbReference type="SUPFAM" id="SSF88659">
    <property type="entry name" value="Sigma3 and sigma4 domains of RNA polymerase sigma factors"/>
    <property type="match status" value="1"/>
</dbReference>
<name>A0ABS2PVA8_9BACL</name>
<evidence type="ECO:0000256" key="4">
    <source>
        <dbReference type="ARBA" id="ARBA00023163"/>
    </source>
</evidence>
<evidence type="ECO:0000313" key="6">
    <source>
        <dbReference type="EMBL" id="MBM7643996.1"/>
    </source>
</evidence>
<sequence>MDKVQSFEQLAEDYAPLIKKTLVSFHLINDYDEMFQVGLIALWKAHQAFNPDKGCFPSFAKSYIRGELMTALKKKKRFQDKHLFYEGTIADQYMTGGIEDSYFKNAWLEDWTKGLTDRETLWVKGAILNDETAQSIAEKENVSVHTVRSWKKSALKKLRRKFSLA</sequence>
<keyword evidence="4" id="KW-0804">Transcription</keyword>
<proteinExistence type="predicted"/>
<evidence type="ECO:0000256" key="1">
    <source>
        <dbReference type="ARBA" id="ARBA00023015"/>
    </source>
</evidence>
<dbReference type="SUPFAM" id="SSF88946">
    <property type="entry name" value="Sigma2 domain of RNA polymerase sigma factors"/>
    <property type="match status" value="1"/>
</dbReference>
<keyword evidence="3" id="KW-0238">DNA-binding</keyword>
<keyword evidence="2" id="KW-0731">Sigma factor</keyword>
<evidence type="ECO:0000256" key="2">
    <source>
        <dbReference type="ARBA" id="ARBA00023082"/>
    </source>
</evidence>
<dbReference type="GO" id="GO:0003899">
    <property type="term" value="F:DNA-directed RNA polymerase activity"/>
    <property type="evidence" value="ECO:0007669"/>
    <property type="project" value="UniProtKB-EC"/>
</dbReference>
<dbReference type="EC" id="2.7.7.6" evidence="6"/>
<keyword evidence="6" id="KW-0548">Nucleotidyltransferase</keyword>
<evidence type="ECO:0000256" key="3">
    <source>
        <dbReference type="ARBA" id="ARBA00023125"/>
    </source>
</evidence>
<organism evidence="6 7">
    <name type="scientific">Scopulibacillus daqui</name>
    <dbReference type="NCBI Taxonomy" id="1469162"/>
    <lineage>
        <taxon>Bacteria</taxon>
        <taxon>Bacillati</taxon>
        <taxon>Bacillota</taxon>
        <taxon>Bacilli</taxon>
        <taxon>Bacillales</taxon>
        <taxon>Sporolactobacillaceae</taxon>
        <taxon>Scopulibacillus</taxon>
    </lineage>
</organism>
<dbReference type="Proteomes" id="UP000808914">
    <property type="component" value="Unassembled WGS sequence"/>
</dbReference>